<name>A0ABN9S539_9DINO</name>
<organism evidence="2 3">
    <name type="scientific">Prorocentrum cordatum</name>
    <dbReference type="NCBI Taxonomy" id="2364126"/>
    <lineage>
        <taxon>Eukaryota</taxon>
        <taxon>Sar</taxon>
        <taxon>Alveolata</taxon>
        <taxon>Dinophyceae</taxon>
        <taxon>Prorocentrales</taxon>
        <taxon>Prorocentraceae</taxon>
        <taxon>Prorocentrum</taxon>
    </lineage>
</organism>
<feature type="region of interest" description="Disordered" evidence="1">
    <location>
        <begin position="1"/>
        <end position="20"/>
    </location>
</feature>
<evidence type="ECO:0000256" key="1">
    <source>
        <dbReference type="SAM" id="MobiDB-lite"/>
    </source>
</evidence>
<proteinExistence type="predicted"/>
<reference evidence="2" key="1">
    <citation type="submission" date="2023-10" db="EMBL/GenBank/DDBJ databases">
        <authorList>
            <person name="Chen Y."/>
            <person name="Shah S."/>
            <person name="Dougan E. K."/>
            <person name="Thang M."/>
            <person name="Chan C."/>
        </authorList>
    </citation>
    <scope>NUCLEOTIDE SEQUENCE [LARGE SCALE GENOMIC DNA]</scope>
</reference>
<keyword evidence="3" id="KW-1185">Reference proteome</keyword>
<evidence type="ECO:0000313" key="2">
    <source>
        <dbReference type="EMBL" id="CAK0826085.1"/>
    </source>
</evidence>
<gene>
    <name evidence="2" type="ORF">PCOR1329_LOCUS26043</name>
</gene>
<dbReference type="EMBL" id="CAUYUJ010009191">
    <property type="protein sequence ID" value="CAK0826085.1"/>
    <property type="molecule type" value="Genomic_DNA"/>
</dbReference>
<evidence type="ECO:0000313" key="3">
    <source>
        <dbReference type="Proteomes" id="UP001189429"/>
    </source>
</evidence>
<protein>
    <submittedName>
        <fullName evidence="2">Uncharacterized protein</fullName>
    </submittedName>
</protein>
<sequence length="169" mass="17592">MPRRSGPGTHRAGAHALWEGRGGPGSHLGLGGYVPGRGAAAVYVDVTIRCPPAARYEHADTRLGEAASEAAASKRAPYGSIVLPIAFETYGRIGAESLRSLDLLAVHAGCCMRDAWAAPRLLPKWRAALERLVHFAAADVDLLSFGCDPTLAEARAARGRVSGAVGAVV</sequence>
<dbReference type="Proteomes" id="UP001189429">
    <property type="component" value="Unassembled WGS sequence"/>
</dbReference>
<accession>A0ABN9S539</accession>
<comment type="caution">
    <text evidence="2">The sequence shown here is derived from an EMBL/GenBank/DDBJ whole genome shotgun (WGS) entry which is preliminary data.</text>
</comment>